<reference evidence="1 2" key="1">
    <citation type="journal article" date="2016" name="Nat. Commun.">
        <title>Thousands of microbial genomes shed light on interconnected biogeochemical processes in an aquifer system.</title>
        <authorList>
            <person name="Anantharaman K."/>
            <person name="Brown C.T."/>
            <person name="Hug L.A."/>
            <person name="Sharon I."/>
            <person name="Castelle C.J."/>
            <person name="Probst A.J."/>
            <person name="Thomas B.C."/>
            <person name="Singh A."/>
            <person name="Wilkins M.J."/>
            <person name="Karaoz U."/>
            <person name="Brodie E.L."/>
            <person name="Williams K.H."/>
            <person name="Hubbard S.S."/>
            <person name="Banfield J.F."/>
        </authorList>
    </citation>
    <scope>NUCLEOTIDE SEQUENCE [LARGE SCALE GENOMIC DNA]</scope>
</reference>
<dbReference type="EMBL" id="MGAF01000023">
    <property type="protein sequence ID" value="OGK41023.1"/>
    <property type="molecule type" value="Genomic_DNA"/>
</dbReference>
<proteinExistence type="predicted"/>
<dbReference type="STRING" id="1802055.A3A74_01460"/>
<sequence length="274" mass="32257">MYEFKPEKIKLDRYLGNKDKNIPILTTLLFFEADGAVVKGQEVEYQNWPEDEIKLFKLLDEDKLVKLKIIKERKHQNSDVVYSSDVKVKYLDVYNLRLILSFLLSSNEPDIEPYGMDKQYSDLKQKVYSKYLKYENRNILFKADEDVGYFSKGHYEILGVLAMMEKMDFIKIEEAYYGYPDVGDQNGEKPPFFSEAKIFITDKFIREQKMFEEEGDQPEDPQSTVEPLRDYEWRCSSCTNHLANIKEVLDGKIEKKCHKCKTNNLLNVKDGKIV</sequence>
<gene>
    <name evidence="1" type="ORF">A3A74_01460</name>
</gene>
<dbReference type="AlphaFoldDB" id="A0A1F7ICC5"/>
<name>A0A1F7ICC5_9BACT</name>
<organism evidence="1 2">
    <name type="scientific">Candidatus Roizmanbacteria bacterium RIFCSPLOWO2_01_FULL_35_13</name>
    <dbReference type="NCBI Taxonomy" id="1802055"/>
    <lineage>
        <taxon>Bacteria</taxon>
        <taxon>Candidatus Roizmaniibacteriota</taxon>
    </lineage>
</organism>
<comment type="caution">
    <text evidence="1">The sequence shown here is derived from an EMBL/GenBank/DDBJ whole genome shotgun (WGS) entry which is preliminary data.</text>
</comment>
<dbReference type="Proteomes" id="UP000179270">
    <property type="component" value="Unassembled WGS sequence"/>
</dbReference>
<accession>A0A1F7ICC5</accession>
<protein>
    <submittedName>
        <fullName evidence="1">Uncharacterized protein</fullName>
    </submittedName>
</protein>
<evidence type="ECO:0000313" key="2">
    <source>
        <dbReference type="Proteomes" id="UP000179270"/>
    </source>
</evidence>
<evidence type="ECO:0000313" key="1">
    <source>
        <dbReference type="EMBL" id="OGK41023.1"/>
    </source>
</evidence>